<comment type="cofactor">
    <cofactor evidence="2">
        <name>heme</name>
        <dbReference type="ChEBI" id="CHEBI:30413"/>
    </cofactor>
</comment>
<dbReference type="Proteomes" id="UP000192739">
    <property type="component" value="Unassembled WGS sequence"/>
</dbReference>
<keyword evidence="5" id="KW-1185">Reference proteome</keyword>
<organism evidence="4 5">
    <name type="scientific">Mycobacterium intermedium</name>
    <dbReference type="NCBI Taxonomy" id="28445"/>
    <lineage>
        <taxon>Bacteria</taxon>
        <taxon>Bacillati</taxon>
        <taxon>Actinomycetota</taxon>
        <taxon>Actinomycetes</taxon>
        <taxon>Mycobacteriales</taxon>
        <taxon>Mycobacteriaceae</taxon>
        <taxon>Mycobacterium</taxon>
        <taxon>Mycobacterium simiae complex</taxon>
    </lineage>
</organism>
<dbReference type="OrthoDB" id="7376058at2"/>
<dbReference type="GO" id="GO:0016705">
    <property type="term" value="F:oxidoreductase activity, acting on paired donors, with incorporation or reduction of molecular oxygen"/>
    <property type="evidence" value="ECO:0007669"/>
    <property type="project" value="InterPro"/>
</dbReference>
<dbReference type="PRINTS" id="PR00385">
    <property type="entry name" value="P450"/>
</dbReference>
<dbReference type="InterPro" id="IPR036396">
    <property type="entry name" value="Cyt_P450_sf"/>
</dbReference>
<reference evidence="4 5" key="1">
    <citation type="submission" date="2017-02" db="EMBL/GenBank/DDBJ databases">
        <title>The new phylogeny of genus Mycobacterium.</title>
        <authorList>
            <person name="Tortoli E."/>
            <person name="Trovato A."/>
            <person name="Cirillo D.M."/>
        </authorList>
    </citation>
    <scope>NUCLEOTIDE SEQUENCE [LARGE SCALE GENOMIC DNA]</scope>
    <source>
        <strain evidence="4 5">DSM 44049</strain>
    </source>
</reference>
<feature type="binding site" description="axial binding residue" evidence="2">
    <location>
        <position position="395"/>
    </location>
    <ligand>
        <name>heme</name>
        <dbReference type="ChEBI" id="CHEBI:30413"/>
    </ligand>
    <ligandPart>
        <name>Fe</name>
        <dbReference type="ChEBI" id="CHEBI:18248"/>
    </ligandPart>
</feature>
<keyword evidence="2" id="KW-0479">Metal-binding</keyword>
<dbReference type="PRINTS" id="PR00463">
    <property type="entry name" value="EP450I"/>
</dbReference>
<evidence type="ECO:0000256" key="3">
    <source>
        <dbReference type="SAM" id="MobiDB-lite"/>
    </source>
</evidence>
<accession>A0A1E3S6S0</accession>
<dbReference type="PANTHER" id="PTHR24305">
    <property type="entry name" value="CYTOCHROME P450"/>
    <property type="match status" value="1"/>
</dbReference>
<dbReference type="GO" id="GO:0005506">
    <property type="term" value="F:iron ion binding"/>
    <property type="evidence" value="ECO:0007669"/>
    <property type="project" value="InterPro"/>
</dbReference>
<comment type="similarity">
    <text evidence="1">Belongs to the cytochrome P450 family.</text>
</comment>
<dbReference type="PANTHER" id="PTHR24305:SF166">
    <property type="entry name" value="CYTOCHROME P450 12A4, MITOCHONDRIAL-RELATED"/>
    <property type="match status" value="1"/>
</dbReference>
<dbReference type="GO" id="GO:0004497">
    <property type="term" value="F:monooxygenase activity"/>
    <property type="evidence" value="ECO:0007669"/>
    <property type="project" value="InterPro"/>
</dbReference>
<dbReference type="Pfam" id="PF00067">
    <property type="entry name" value="p450"/>
    <property type="match status" value="1"/>
</dbReference>
<name>A0A1E3S6S0_MYCIE</name>
<evidence type="ECO:0000256" key="1">
    <source>
        <dbReference type="ARBA" id="ARBA00010617"/>
    </source>
</evidence>
<keyword evidence="2" id="KW-0349">Heme</keyword>
<comment type="caution">
    <text evidence="4">The sequence shown here is derived from an EMBL/GenBank/DDBJ whole genome shotgun (WGS) entry which is preliminary data.</text>
</comment>
<keyword evidence="2" id="KW-0408">Iron</keyword>
<dbReference type="GO" id="GO:0020037">
    <property type="term" value="F:heme binding"/>
    <property type="evidence" value="ECO:0007669"/>
    <property type="project" value="InterPro"/>
</dbReference>
<dbReference type="InterPro" id="IPR001128">
    <property type="entry name" value="Cyt_P450"/>
</dbReference>
<dbReference type="EMBL" id="MVHT01000130">
    <property type="protein sequence ID" value="ORA94339.1"/>
    <property type="molecule type" value="Genomic_DNA"/>
</dbReference>
<evidence type="ECO:0000256" key="2">
    <source>
        <dbReference type="PIRSR" id="PIRSR602401-1"/>
    </source>
</evidence>
<feature type="compositionally biased region" description="Polar residues" evidence="3">
    <location>
        <begin position="460"/>
        <end position="474"/>
    </location>
</feature>
<sequence length="474" mass="52250">MPCKFTHRGPGRSGLETTADPVLLPPIAPVPKWLVAAGVLLARNAAVRAMGHRYGGAFAVKVPVVGTLVVVSDPQLIKDINATRSDLMMRPSTLGSALGPGSTFSLHGAPHRQRRKLLMPAINGRRVSGYESIVEEEVLRKTAHWPEGREFPTLESMRRITLNIILRAVFGADGDELEELRALLPPMVVRTSIMAALPPRLRRDVGPWSPGGQYGRYRRRYDEVIESLIAKSRQDPHSADRRDVLSLLVAARYTDGQPISNSHIADELLTLLAAGHETTATSLAWAVERLRRHPELLERLVAEVDTGGSELLQATVWEVQRTRPVIEGIERFTLKRVRLGPYVIPENTLIAVSMVLAHNSEQNYPDAERFEPDRFVGNPPDGSLWIPYGGGINRCVGAAFANMEMVVTLRTLLRHFTFAPTDAKSERNSMRSVTTSPSRGGRAVVYRRAVRSTRPDTAVTEPTSMPSESEQVGA</sequence>
<dbReference type="STRING" id="28445.BHQ20_26870"/>
<feature type="region of interest" description="Disordered" evidence="3">
    <location>
        <begin position="423"/>
        <end position="474"/>
    </location>
</feature>
<dbReference type="AlphaFoldDB" id="A0A1E3S6S0"/>
<dbReference type="Gene3D" id="1.10.630.10">
    <property type="entry name" value="Cytochrome P450"/>
    <property type="match status" value="1"/>
</dbReference>
<dbReference type="CDD" id="cd11053">
    <property type="entry name" value="CYP110-like"/>
    <property type="match status" value="1"/>
</dbReference>
<evidence type="ECO:0000313" key="5">
    <source>
        <dbReference type="Proteomes" id="UP000192739"/>
    </source>
</evidence>
<evidence type="ECO:0000313" key="4">
    <source>
        <dbReference type="EMBL" id="ORA94339.1"/>
    </source>
</evidence>
<proteinExistence type="inferred from homology"/>
<gene>
    <name evidence="4" type="ORF">BST27_28120</name>
</gene>
<dbReference type="SUPFAM" id="SSF48264">
    <property type="entry name" value="Cytochrome P450"/>
    <property type="match status" value="1"/>
</dbReference>
<dbReference type="InterPro" id="IPR002401">
    <property type="entry name" value="Cyt_P450_E_grp-I"/>
</dbReference>
<protein>
    <submittedName>
        <fullName evidence="4">Cytochrome P450</fullName>
    </submittedName>
</protein>
<dbReference type="InterPro" id="IPR050121">
    <property type="entry name" value="Cytochrome_P450_monoxygenase"/>
</dbReference>